<dbReference type="EMBL" id="CAMXCT010005334">
    <property type="protein sequence ID" value="CAI4012077.1"/>
    <property type="molecule type" value="Genomic_DNA"/>
</dbReference>
<comment type="caution">
    <text evidence="4">The sequence shown here is derived from an EMBL/GenBank/DDBJ whole genome shotgun (WGS) entry which is preliminary data.</text>
</comment>
<evidence type="ECO:0000256" key="2">
    <source>
        <dbReference type="SAM" id="MobiDB-lite"/>
    </source>
</evidence>
<feature type="domain" description="C3H1-type" evidence="3">
    <location>
        <begin position="133"/>
        <end position="163"/>
    </location>
</feature>
<organism evidence="4">
    <name type="scientific">Cladocopium goreaui</name>
    <dbReference type="NCBI Taxonomy" id="2562237"/>
    <lineage>
        <taxon>Eukaryota</taxon>
        <taxon>Sar</taxon>
        <taxon>Alveolata</taxon>
        <taxon>Dinophyceae</taxon>
        <taxon>Suessiales</taxon>
        <taxon>Symbiodiniaceae</taxon>
        <taxon>Cladocopium</taxon>
    </lineage>
</organism>
<evidence type="ECO:0000256" key="1">
    <source>
        <dbReference type="PROSITE-ProRule" id="PRU00723"/>
    </source>
</evidence>
<accession>A0A9P1DMH6</accession>
<keyword evidence="1" id="KW-0862">Zinc</keyword>
<evidence type="ECO:0000313" key="6">
    <source>
        <dbReference type="Proteomes" id="UP001152797"/>
    </source>
</evidence>
<dbReference type="Proteomes" id="UP001152797">
    <property type="component" value="Unassembled WGS sequence"/>
</dbReference>
<dbReference type="EMBL" id="CAMXCT030005334">
    <property type="protein sequence ID" value="CAL4799389.1"/>
    <property type="molecule type" value="Genomic_DNA"/>
</dbReference>
<dbReference type="GO" id="GO:0008270">
    <property type="term" value="F:zinc ion binding"/>
    <property type="evidence" value="ECO:0007669"/>
    <property type="project" value="UniProtKB-KW"/>
</dbReference>
<dbReference type="PROSITE" id="PS50103">
    <property type="entry name" value="ZF_C3H1"/>
    <property type="match status" value="1"/>
</dbReference>
<keyword evidence="1" id="KW-0479">Metal-binding</keyword>
<keyword evidence="6" id="KW-1185">Reference proteome</keyword>
<protein>
    <submittedName>
        <fullName evidence="5">C3H1-type domain-containing protein</fullName>
    </submittedName>
</protein>
<feature type="zinc finger region" description="C3H1-type" evidence="1">
    <location>
        <begin position="133"/>
        <end position="163"/>
    </location>
</feature>
<evidence type="ECO:0000313" key="4">
    <source>
        <dbReference type="EMBL" id="CAI4012077.1"/>
    </source>
</evidence>
<evidence type="ECO:0000259" key="3">
    <source>
        <dbReference type="PROSITE" id="PS50103"/>
    </source>
</evidence>
<feature type="region of interest" description="Disordered" evidence="2">
    <location>
        <begin position="98"/>
        <end position="123"/>
    </location>
</feature>
<gene>
    <name evidence="4" type="ORF">C1SCF055_LOCUS37177</name>
</gene>
<dbReference type="EMBL" id="CAMXCT020005334">
    <property type="protein sequence ID" value="CAL1165452.1"/>
    <property type="molecule type" value="Genomic_DNA"/>
</dbReference>
<name>A0A9P1DMH6_9DINO</name>
<dbReference type="OrthoDB" id="411372at2759"/>
<evidence type="ECO:0000313" key="5">
    <source>
        <dbReference type="EMBL" id="CAL4799389.1"/>
    </source>
</evidence>
<dbReference type="InterPro" id="IPR000571">
    <property type="entry name" value="Znf_CCCH"/>
</dbReference>
<reference evidence="4" key="1">
    <citation type="submission" date="2022-10" db="EMBL/GenBank/DDBJ databases">
        <authorList>
            <person name="Chen Y."/>
            <person name="Dougan E. K."/>
            <person name="Chan C."/>
            <person name="Rhodes N."/>
            <person name="Thang M."/>
        </authorList>
    </citation>
    <scope>NUCLEOTIDE SEQUENCE</scope>
</reference>
<reference evidence="5 6" key="2">
    <citation type="submission" date="2024-05" db="EMBL/GenBank/DDBJ databases">
        <authorList>
            <person name="Chen Y."/>
            <person name="Shah S."/>
            <person name="Dougan E. K."/>
            <person name="Thang M."/>
            <person name="Chan C."/>
        </authorList>
    </citation>
    <scope>NUCLEOTIDE SEQUENCE [LARGE SCALE GENOMIC DNA]</scope>
</reference>
<dbReference type="AlphaFoldDB" id="A0A9P1DMH6"/>
<proteinExistence type="predicted"/>
<keyword evidence="1" id="KW-0863">Zinc-finger</keyword>
<sequence length="272" mass="30056">MTFLPHLPALQRIRLSRETYSKTFIDASVEEVDSPLGDCSRRSCSAPPGRAEEPFLVSEEEYLNNLTEMLKDTSPVSMPSTDISPCLMALSELSPAGLAASPVSPAGEEEPTAPSPRLSLQLLPSPGTLGHPEVCRRPCMHFQLGHCMNGSDCNFCHAAHPEKAAKLDKKQRMLLQTLSNQEFSAMILQYVQQRLAPASEAAKVAAADLIECLREKAAEASLPTLLEREQKNLQKTFARMNVSNLIGDEDSYVPRISMAMEKLRWNFLTEEI</sequence>